<sequence>MDVVHTGLERRRTAQAAAATEEAEAVDALWAHAVPGDGLEHVTARSCADRIDFLLFYLSRPPGRDSDAADRARRLITAAHRASPLLHQRYLPLEPSTPAGHPGY</sequence>
<organism evidence="1 2">
    <name type="scientific">Kitasatospora cineracea</name>
    <dbReference type="NCBI Taxonomy" id="88074"/>
    <lineage>
        <taxon>Bacteria</taxon>
        <taxon>Bacillati</taxon>
        <taxon>Actinomycetota</taxon>
        <taxon>Actinomycetes</taxon>
        <taxon>Kitasatosporales</taxon>
        <taxon>Streptomycetaceae</taxon>
        <taxon>Kitasatospora</taxon>
    </lineage>
</organism>
<accession>A0A8G1XAX1</accession>
<dbReference type="RefSeq" id="WP_123554622.1">
    <property type="nucleotide sequence ID" value="NZ_RJVJ01000001.1"/>
</dbReference>
<dbReference type="AlphaFoldDB" id="A0A8G1XAX1"/>
<evidence type="ECO:0000313" key="2">
    <source>
        <dbReference type="Proteomes" id="UP000267408"/>
    </source>
</evidence>
<evidence type="ECO:0000313" key="1">
    <source>
        <dbReference type="EMBL" id="ROR43640.1"/>
    </source>
</evidence>
<gene>
    <name evidence="1" type="ORF">EDD39_1806</name>
</gene>
<reference evidence="1 2" key="1">
    <citation type="submission" date="2018-11" db="EMBL/GenBank/DDBJ databases">
        <title>Sequencing the genomes of 1000 actinobacteria strains.</title>
        <authorList>
            <person name="Klenk H.-P."/>
        </authorList>
    </citation>
    <scope>NUCLEOTIDE SEQUENCE [LARGE SCALE GENOMIC DNA]</scope>
    <source>
        <strain evidence="1 2">DSM 44780</strain>
    </source>
</reference>
<comment type="caution">
    <text evidence="1">The sequence shown here is derived from an EMBL/GenBank/DDBJ whole genome shotgun (WGS) entry which is preliminary data.</text>
</comment>
<proteinExistence type="predicted"/>
<dbReference type="Proteomes" id="UP000267408">
    <property type="component" value="Unassembled WGS sequence"/>
</dbReference>
<protein>
    <submittedName>
        <fullName evidence="1">Uncharacterized protein</fullName>
    </submittedName>
</protein>
<dbReference type="EMBL" id="RJVJ01000001">
    <property type="protein sequence ID" value="ROR43640.1"/>
    <property type="molecule type" value="Genomic_DNA"/>
</dbReference>
<name>A0A8G1XAX1_9ACTN</name>
<dbReference type="OrthoDB" id="3872442at2"/>